<feature type="transmembrane region" description="Helical" evidence="1">
    <location>
        <begin position="22"/>
        <end position="41"/>
    </location>
</feature>
<protein>
    <submittedName>
        <fullName evidence="2">Uncharacterized protein</fullName>
    </submittedName>
</protein>
<keyword evidence="1" id="KW-1133">Transmembrane helix</keyword>
<evidence type="ECO:0000313" key="3">
    <source>
        <dbReference type="Proteomes" id="UP000190092"/>
    </source>
</evidence>
<dbReference type="Proteomes" id="UP000190092">
    <property type="component" value="Unassembled WGS sequence"/>
</dbReference>
<sequence length="81" mass="8747">MSASFIGSGKHRVFQVSSQRSASYFNVASTIAVVGVLALLVRKACVKPSPGNLVTAAEHYRRLNRQVALLCYVRLHTGESA</sequence>
<proteinExistence type="predicted"/>
<accession>A0A1T4TK07</accession>
<name>A0A1T4TK07_9HYPH</name>
<dbReference type="STRING" id="225324.SAMN02745126_06388"/>
<keyword evidence="1" id="KW-0472">Membrane</keyword>
<organism evidence="2 3">
    <name type="scientific">Enhydrobacter aerosaccus</name>
    <dbReference type="NCBI Taxonomy" id="225324"/>
    <lineage>
        <taxon>Bacteria</taxon>
        <taxon>Pseudomonadati</taxon>
        <taxon>Pseudomonadota</taxon>
        <taxon>Alphaproteobacteria</taxon>
        <taxon>Hyphomicrobiales</taxon>
        <taxon>Enhydrobacter</taxon>
    </lineage>
</organism>
<reference evidence="3" key="1">
    <citation type="submission" date="2017-02" db="EMBL/GenBank/DDBJ databases">
        <authorList>
            <person name="Varghese N."/>
            <person name="Submissions S."/>
        </authorList>
    </citation>
    <scope>NUCLEOTIDE SEQUENCE [LARGE SCALE GENOMIC DNA]</scope>
    <source>
        <strain evidence="3">ATCC 27094</strain>
    </source>
</reference>
<keyword evidence="3" id="KW-1185">Reference proteome</keyword>
<keyword evidence="1" id="KW-0812">Transmembrane</keyword>
<dbReference type="AlphaFoldDB" id="A0A1T4TK07"/>
<evidence type="ECO:0000313" key="2">
    <source>
        <dbReference type="EMBL" id="SKA40611.1"/>
    </source>
</evidence>
<evidence type="ECO:0000256" key="1">
    <source>
        <dbReference type="SAM" id="Phobius"/>
    </source>
</evidence>
<dbReference type="EMBL" id="FUWJ01000019">
    <property type="protein sequence ID" value="SKA40611.1"/>
    <property type="molecule type" value="Genomic_DNA"/>
</dbReference>
<gene>
    <name evidence="2" type="ORF">SAMN02745126_06388</name>
</gene>